<dbReference type="EMBL" id="KZ454971">
    <property type="protein sequence ID" value="PNW69590.1"/>
    <property type="molecule type" value="Genomic_DNA"/>
</dbReference>
<dbReference type="Proteomes" id="UP000006906">
    <property type="component" value="Unassembled WGS sequence"/>
</dbReference>
<reference evidence="1 2" key="1">
    <citation type="journal article" date="2007" name="Science">
        <title>The Chlamydomonas genome reveals the evolution of key animal and plant functions.</title>
        <authorList>
            <person name="Merchant S.S."/>
            <person name="Prochnik S.E."/>
            <person name="Vallon O."/>
            <person name="Harris E.H."/>
            <person name="Karpowicz S.J."/>
            <person name="Witman G.B."/>
            <person name="Terry A."/>
            <person name="Salamov A."/>
            <person name="Fritz-Laylin L.K."/>
            <person name="Marechal-Drouard L."/>
            <person name="Marshall W.F."/>
            <person name="Qu L.H."/>
            <person name="Nelson D.R."/>
            <person name="Sanderfoot A.A."/>
            <person name="Spalding M.H."/>
            <person name="Kapitonov V.V."/>
            <person name="Ren Q."/>
            <person name="Ferris P."/>
            <person name="Lindquist E."/>
            <person name="Shapiro H."/>
            <person name="Lucas S.M."/>
            <person name="Grimwood J."/>
            <person name="Schmutz J."/>
            <person name="Cardol P."/>
            <person name="Cerutti H."/>
            <person name="Chanfreau G."/>
            <person name="Chen C.L."/>
            <person name="Cognat V."/>
            <person name="Croft M.T."/>
            <person name="Dent R."/>
            <person name="Dutcher S."/>
            <person name="Fernandez E."/>
            <person name="Fukuzawa H."/>
            <person name="Gonzalez-Ballester D."/>
            <person name="Gonzalez-Halphen D."/>
            <person name="Hallmann A."/>
            <person name="Hanikenne M."/>
            <person name="Hippler M."/>
            <person name="Inwood W."/>
            <person name="Jabbari K."/>
            <person name="Kalanon M."/>
            <person name="Kuras R."/>
            <person name="Lefebvre P.A."/>
            <person name="Lemaire S.D."/>
            <person name="Lobanov A.V."/>
            <person name="Lohr M."/>
            <person name="Manuell A."/>
            <person name="Meier I."/>
            <person name="Mets L."/>
            <person name="Mittag M."/>
            <person name="Mittelmeier T."/>
            <person name="Moroney J.V."/>
            <person name="Moseley J."/>
            <person name="Napoli C."/>
            <person name="Nedelcu A.M."/>
            <person name="Niyogi K."/>
            <person name="Novoselov S.V."/>
            <person name="Paulsen I.T."/>
            <person name="Pazour G."/>
            <person name="Purton S."/>
            <person name="Ral J.P."/>
            <person name="Riano-Pachon D.M."/>
            <person name="Riekhof W."/>
            <person name="Rymarquis L."/>
            <person name="Schroda M."/>
            <person name="Stern D."/>
            <person name="Umen J."/>
            <person name="Willows R."/>
            <person name="Wilson N."/>
            <person name="Zimmer S.L."/>
            <person name="Allmer J."/>
            <person name="Balk J."/>
            <person name="Bisova K."/>
            <person name="Chen C.J."/>
            <person name="Elias M."/>
            <person name="Gendler K."/>
            <person name="Hauser C."/>
            <person name="Lamb M.R."/>
            <person name="Ledford H."/>
            <person name="Long J.C."/>
            <person name="Minagawa J."/>
            <person name="Page M.D."/>
            <person name="Pan J."/>
            <person name="Pootakham W."/>
            <person name="Roje S."/>
            <person name="Rose A."/>
            <person name="Stahlberg E."/>
            <person name="Terauchi A.M."/>
            <person name="Yang P."/>
            <person name="Ball S."/>
            <person name="Bowler C."/>
            <person name="Dieckmann C.L."/>
            <person name="Gladyshev V.N."/>
            <person name="Green P."/>
            <person name="Jorgensen R."/>
            <person name="Mayfield S."/>
            <person name="Mueller-Roeber B."/>
            <person name="Rajamani S."/>
            <person name="Sayre R.T."/>
            <person name="Brokstein P."/>
            <person name="Dubchak I."/>
            <person name="Goodstein D."/>
            <person name="Hornick L."/>
            <person name="Huang Y.W."/>
            <person name="Jhaveri J."/>
            <person name="Luo Y."/>
            <person name="Martinez D."/>
            <person name="Ngau W.C."/>
            <person name="Otillar B."/>
            <person name="Poliakov A."/>
            <person name="Porter A."/>
            <person name="Szajkowski L."/>
            <person name="Werner G."/>
            <person name="Zhou K."/>
            <person name="Grigoriev I.V."/>
            <person name="Rokhsar D.S."/>
            <person name="Grossman A.R."/>
        </authorList>
    </citation>
    <scope>NUCLEOTIDE SEQUENCE [LARGE SCALE GENOMIC DNA]</scope>
    <source>
        <strain evidence="2">CC-503</strain>
    </source>
</reference>
<dbReference type="Gramene" id="PNW69590">
    <property type="protein sequence ID" value="PNW69590"/>
    <property type="gene ID" value="CHLRE_44g760697v5"/>
</dbReference>
<accession>A0A2K3CMS7</accession>
<dbReference type="GeneID" id="66057384"/>
<keyword evidence="2" id="KW-1185">Reference proteome</keyword>
<evidence type="ECO:0000313" key="1">
    <source>
        <dbReference type="EMBL" id="PNW69590.1"/>
    </source>
</evidence>
<organism evidence="1 2">
    <name type="scientific">Chlamydomonas reinhardtii</name>
    <name type="common">Chlamydomonas smithii</name>
    <dbReference type="NCBI Taxonomy" id="3055"/>
    <lineage>
        <taxon>Eukaryota</taxon>
        <taxon>Viridiplantae</taxon>
        <taxon>Chlorophyta</taxon>
        <taxon>core chlorophytes</taxon>
        <taxon>Chlorophyceae</taxon>
        <taxon>CS clade</taxon>
        <taxon>Chlamydomonadales</taxon>
        <taxon>Chlamydomonadaceae</taxon>
        <taxon>Chlamydomonas</taxon>
    </lineage>
</organism>
<dbReference type="KEGG" id="cre:CHLRE_44g760697v5"/>
<evidence type="ECO:0000313" key="2">
    <source>
        <dbReference type="Proteomes" id="UP000006906"/>
    </source>
</evidence>
<sequence length="227" mass="25437">MVFDMPENLQLYHKICSPFNAIPDNELQYYTFVMTNGAWQPLALLQSETERYYVVEALTVAPANNMSHLTHLGAARPHRWLSRFRDFADPANHHLKFACALALPADKWELDAILPARSGLCREDKWLSGRYPNMDGPNYEHPEAHTYLMAAVASSTRPPERLLQVAEFCLTGNQLPTVAGNNTRERNAVKPNLLVAGYRMATMPQMALTQPAAAPANIIDEDEEGSD</sequence>
<dbReference type="AlphaFoldDB" id="A0A2K3CMS7"/>
<protein>
    <submittedName>
        <fullName evidence="1">Uncharacterized protein</fullName>
    </submittedName>
</protein>
<dbReference type="RefSeq" id="XP_042914019.1">
    <property type="nucleotide sequence ID" value="XM_043073053.1"/>
</dbReference>
<proteinExistence type="predicted"/>
<gene>
    <name evidence="1" type="ORF">CHLRE_44g760697v5</name>
</gene>
<name>A0A2K3CMS7_CHLRE</name>
<dbReference type="InParanoid" id="A0A2K3CMS7"/>